<protein>
    <recommendedName>
        <fullName evidence="3">DUF2958 domain-containing protein</fullName>
    </recommendedName>
</protein>
<dbReference type="AlphaFoldDB" id="A0A1M7YI65"/>
<dbReference type="RefSeq" id="WP_073615930.1">
    <property type="nucleotide sequence ID" value="NZ_FRFE01000034.1"/>
</dbReference>
<gene>
    <name evidence="1" type="ORF">SAMN02745220_04519</name>
</gene>
<keyword evidence="2" id="KW-1185">Reference proteome</keyword>
<dbReference type="EMBL" id="FRFE01000034">
    <property type="protein sequence ID" value="SHO52327.1"/>
    <property type="molecule type" value="Genomic_DNA"/>
</dbReference>
<accession>A0A1M7YI65</accession>
<evidence type="ECO:0008006" key="3">
    <source>
        <dbReference type="Google" id="ProtNLM"/>
    </source>
</evidence>
<name>A0A1M7YI65_9BACT</name>
<dbReference type="Proteomes" id="UP000184603">
    <property type="component" value="Unassembled WGS sequence"/>
</dbReference>
<proteinExistence type="predicted"/>
<evidence type="ECO:0000313" key="2">
    <source>
        <dbReference type="Proteomes" id="UP000184603"/>
    </source>
</evidence>
<dbReference type="OrthoDB" id="5421038at2"/>
<organism evidence="1 2">
    <name type="scientific">Desulfopila aestuarii DSM 18488</name>
    <dbReference type="NCBI Taxonomy" id="1121416"/>
    <lineage>
        <taxon>Bacteria</taxon>
        <taxon>Pseudomonadati</taxon>
        <taxon>Thermodesulfobacteriota</taxon>
        <taxon>Desulfobulbia</taxon>
        <taxon>Desulfobulbales</taxon>
        <taxon>Desulfocapsaceae</taxon>
        <taxon>Desulfopila</taxon>
    </lineage>
</organism>
<reference evidence="1 2" key="1">
    <citation type="submission" date="2016-12" db="EMBL/GenBank/DDBJ databases">
        <authorList>
            <person name="Song W.-J."/>
            <person name="Kurnit D.M."/>
        </authorList>
    </citation>
    <scope>NUCLEOTIDE SEQUENCE [LARGE SCALE GENOMIC DNA]</scope>
    <source>
        <strain evidence="1 2">DSM 18488</strain>
    </source>
</reference>
<sequence>MINAPTREQLSLLPGLYETEHIPQEDKIVYLHFTIDQSHWWAIEWDGQDTFFGFVLLYGWSQYAEFGFFQLSKLREIKVVGIYEVVNDPFWIPQAVKDISMIRNTLHFQCMQQNRSVA</sequence>
<dbReference type="STRING" id="1121416.SAMN02745220_04519"/>
<evidence type="ECO:0000313" key="1">
    <source>
        <dbReference type="EMBL" id="SHO52327.1"/>
    </source>
</evidence>